<keyword evidence="3" id="KW-1185">Reference proteome</keyword>
<evidence type="ECO:0000256" key="1">
    <source>
        <dbReference type="SAM" id="Phobius"/>
    </source>
</evidence>
<dbReference type="Proteomes" id="UP000464644">
    <property type="component" value="Chromosome"/>
</dbReference>
<proteinExistence type="predicted"/>
<protein>
    <submittedName>
        <fullName evidence="2">Uncharacterized protein</fullName>
    </submittedName>
</protein>
<reference evidence="2 3" key="1">
    <citation type="journal article" date="2014" name="Genome Announc.">
        <title>Draft Genome Sequences of a Phylogenetically Diverse Suite of Pseudomonas syringae Strains from Multiple Source Populations.</title>
        <authorList>
            <person name="Baltrus D.A."/>
            <person name="Yourstone S."/>
            <person name="Lind A."/>
            <person name="Guilbaud C."/>
            <person name="Sands D.C."/>
            <person name="Jones C.D."/>
            <person name="Morris C.E."/>
            <person name="Dangl J.L."/>
        </authorList>
    </citation>
    <scope>NUCLEOTIDE SEQUENCE [LARGE SCALE GENOMIC DNA]</scope>
    <source>
        <strain evidence="2 3">CC1524</strain>
    </source>
</reference>
<sequence>MNDVTRRPPGADEMQSIVDLIDSLDQMRFHLAGTQSQPGLLQLTDDAVAGIKRLDDDLEHIVSNTEKAAAVSQQLQELPEFLTGFLLQIFKNEGFKNVATESLTESFRTAAQRSTDACFEAAKARVVEAFEGLNFQAIVRAGELKSEISEKRKSHEKALAERDETIKQYKSRLSGIDTLIDNERRRLTTEFAIHLADARKRGTWKFIAGLVIGVAVGGIHLVPII</sequence>
<dbReference type="EMBL" id="CP047265">
    <property type="protein sequence ID" value="QHF04333.1"/>
    <property type="molecule type" value="Genomic_DNA"/>
</dbReference>
<name>A0ABX6HG33_9PSED</name>
<gene>
    <name evidence="2" type="ORF">N015_18735</name>
</gene>
<keyword evidence="1" id="KW-0812">Transmembrane</keyword>
<keyword evidence="1" id="KW-1133">Transmembrane helix</keyword>
<accession>A0ABX6HG33</accession>
<dbReference type="RefSeq" id="WP_152535054.1">
    <property type="nucleotide sequence ID" value="NZ_CP047265.1"/>
</dbReference>
<feature type="transmembrane region" description="Helical" evidence="1">
    <location>
        <begin position="206"/>
        <end position="224"/>
    </location>
</feature>
<organism evidence="2 3">
    <name type="scientific">Pseudomonas asturiensis</name>
    <dbReference type="NCBI Taxonomy" id="1190415"/>
    <lineage>
        <taxon>Bacteria</taxon>
        <taxon>Pseudomonadati</taxon>
        <taxon>Pseudomonadota</taxon>
        <taxon>Gammaproteobacteria</taxon>
        <taxon>Pseudomonadales</taxon>
        <taxon>Pseudomonadaceae</taxon>
        <taxon>Pseudomonas</taxon>
    </lineage>
</organism>
<keyword evidence="1" id="KW-0472">Membrane</keyword>
<evidence type="ECO:0000313" key="2">
    <source>
        <dbReference type="EMBL" id="QHF04333.1"/>
    </source>
</evidence>
<evidence type="ECO:0000313" key="3">
    <source>
        <dbReference type="Proteomes" id="UP000464644"/>
    </source>
</evidence>